<comment type="subcellular location">
    <subcellularLocation>
        <location evidence="1">Nucleus</location>
    </subcellularLocation>
</comment>
<keyword evidence="3" id="KW-0539">Nucleus</keyword>
<sequence>MGRPRKTKAEPEPAPAFSIGNCKVEIHGSGLRCESTEQGLTVSGPRGAKVIVSGTLLRGPPRMRTMPFIRFLHGDQKSAPSGVGEGRQFILLNPGDADSQTKSLLQEVLKLYKQELPSMDFAADTGRKSGFLEKCTTNGKYKTLILMSSATAQNEEVIAAVSYQIVPADTQYAEIPLAVVRSSHQHAGIGHLLYKELSQRLQNVGVTTIFCWADDVSEGFWLKQGFVSVGEVDTRGKIRKIPVRADIKRALCFPGGSTLMVAHLKKELPILQTLEIPETSPFHAVAPDSISLDDINVPLCDMVLHTYKRRNVRKIAKVARNEDCIDCKEKSLSEQEPKKRIYEMSSSSLKSKRIRCSSDGDKCQDMNPEDAHDNYLCSSPGNSVHLIAKEHRPPSMGVHLENKMSGDEKVVIHSNGSPTIMLMNIADEQKKSRLTKVVETLGGLVSCEGHLCTHIVTGKARRTMNFCVALSSGSWIVSPNWLKESFRQGKFVGEAQHILKDDEYRVQYKSELRDAVMRAKERPNSLFSGYTFCLSKYIQPSFDVLSSIIKSTGGKIIKKLSELDDPSQTIFLVCEEETELALVAAKRGIKTFSSDWFMSCVMKQELDLEAPQFTISL</sequence>
<evidence type="ECO:0000256" key="2">
    <source>
        <dbReference type="ARBA" id="ARBA00022763"/>
    </source>
</evidence>
<dbReference type="Pfam" id="PF16589">
    <property type="entry name" value="BRCT_2"/>
    <property type="match status" value="1"/>
</dbReference>
<dbReference type="Gene3D" id="3.40.50.10190">
    <property type="entry name" value="BRCT domain"/>
    <property type="match status" value="2"/>
</dbReference>
<dbReference type="Proteomes" id="UP000636709">
    <property type="component" value="Unassembled WGS sequence"/>
</dbReference>
<organism evidence="6 7">
    <name type="scientific">Digitaria exilis</name>
    <dbReference type="NCBI Taxonomy" id="1010633"/>
    <lineage>
        <taxon>Eukaryota</taxon>
        <taxon>Viridiplantae</taxon>
        <taxon>Streptophyta</taxon>
        <taxon>Embryophyta</taxon>
        <taxon>Tracheophyta</taxon>
        <taxon>Spermatophyta</taxon>
        <taxon>Magnoliopsida</taxon>
        <taxon>Liliopsida</taxon>
        <taxon>Poales</taxon>
        <taxon>Poaceae</taxon>
        <taxon>PACMAD clade</taxon>
        <taxon>Panicoideae</taxon>
        <taxon>Panicodae</taxon>
        <taxon>Paniceae</taxon>
        <taxon>Anthephorinae</taxon>
        <taxon>Digitaria</taxon>
    </lineage>
</organism>
<dbReference type="GO" id="GO:0016747">
    <property type="term" value="F:acyltransferase activity, transferring groups other than amino-acyl groups"/>
    <property type="evidence" value="ECO:0007669"/>
    <property type="project" value="InterPro"/>
</dbReference>
<evidence type="ECO:0000259" key="5">
    <source>
        <dbReference type="PROSITE" id="PS51186"/>
    </source>
</evidence>
<feature type="domain" description="BRCT" evidence="4">
    <location>
        <begin position="522"/>
        <end position="606"/>
    </location>
</feature>
<keyword evidence="7" id="KW-1185">Reference proteome</keyword>
<dbReference type="Gene3D" id="3.40.630.30">
    <property type="match status" value="1"/>
</dbReference>
<dbReference type="CDD" id="cd18432">
    <property type="entry name" value="BRCT_PAXIP1_rpt6_like"/>
    <property type="match status" value="1"/>
</dbReference>
<dbReference type="OrthoDB" id="342264at2759"/>
<dbReference type="AlphaFoldDB" id="A0A835EWC0"/>
<dbReference type="EMBL" id="JACEFO010001700">
    <property type="protein sequence ID" value="KAF8719943.1"/>
    <property type="molecule type" value="Genomic_DNA"/>
</dbReference>
<dbReference type="GO" id="GO:0006974">
    <property type="term" value="P:DNA damage response"/>
    <property type="evidence" value="ECO:0007669"/>
    <property type="project" value="UniProtKB-KW"/>
</dbReference>
<proteinExistence type="predicted"/>
<comment type="caution">
    <text evidence="6">The sequence shown here is derived from an EMBL/GenBank/DDBJ whole genome shotgun (WGS) entry which is preliminary data.</text>
</comment>
<dbReference type="SMART" id="SM00292">
    <property type="entry name" value="BRCT"/>
    <property type="match status" value="2"/>
</dbReference>
<dbReference type="Pfam" id="PF16770">
    <property type="entry name" value="RTT107_BRCT_5"/>
    <property type="match status" value="1"/>
</dbReference>
<gene>
    <name evidence="6" type="ORF">HU200_024709</name>
</gene>
<feature type="domain" description="N-acetyltransferase" evidence="5">
    <location>
        <begin position="95"/>
        <end position="248"/>
    </location>
</feature>
<dbReference type="SUPFAM" id="SSF52113">
    <property type="entry name" value="BRCT domain"/>
    <property type="match status" value="2"/>
</dbReference>
<keyword evidence="2" id="KW-0227">DNA damage</keyword>
<dbReference type="InterPro" id="IPR051579">
    <property type="entry name" value="DDR_Transcriptional_Reg"/>
</dbReference>
<accession>A0A835EWC0</accession>
<dbReference type="GO" id="GO:0005634">
    <property type="term" value="C:nucleus"/>
    <property type="evidence" value="ECO:0007669"/>
    <property type="project" value="UniProtKB-SubCell"/>
</dbReference>
<dbReference type="CDD" id="cd04301">
    <property type="entry name" value="NAT_SF"/>
    <property type="match status" value="1"/>
</dbReference>
<dbReference type="InterPro" id="IPR036420">
    <property type="entry name" value="BRCT_dom_sf"/>
</dbReference>
<dbReference type="InterPro" id="IPR000182">
    <property type="entry name" value="GNAT_dom"/>
</dbReference>
<dbReference type="InterPro" id="IPR016181">
    <property type="entry name" value="Acyl_CoA_acyltransferase"/>
</dbReference>
<dbReference type="SUPFAM" id="SSF55729">
    <property type="entry name" value="Acyl-CoA N-acyltransferases (Nat)"/>
    <property type="match status" value="1"/>
</dbReference>
<protein>
    <submittedName>
        <fullName evidence="6">Uncharacterized protein</fullName>
    </submittedName>
</protein>
<evidence type="ECO:0000256" key="1">
    <source>
        <dbReference type="ARBA" id="ARBA00004123"/>
    </source>
</evidence>
<dbReference type="Pfam" id="PF00583">
    <property type="entry name" value="Acetyltransf_1"/>
    <property type="match status" value="1"/>
</dbReference>
<dbReference type="InterPro" id="IPR001357">
    <property type="entry name" value="BRCT_dom"/>
</dbReference>
<dbReference type="PROSITE" id="PS50172">
    <property type="entry name" value="BRCT"/>
    <property type="match status" value="2"/>
</dbReference>
<evidence type="ECO:0000313" key="6">
    <source>
        <dbReference type="EMBL" id="KAF8719943.1"/>
    </source>
</evidence>
<reference evidence="6" key="1">
    <citation type="submission" date="2020-07" db="EMBL/GenBank/DDBJ databases">
        <title>Genome sequence and genetic diversity analysis of an under-domesticated orphan crop, white fonio (Digitaria exilis).</title>
        <authorList>
            <person name="Bennetzen J.L."/>
            <person name="Chen S."/>
            <person name="Ma X."/>
            <person name="Wang X."/>
            <person name="Yssel A.E.J."/>
            <person name="Chaluvadi S.R."/>
            <person name="Johnson M."/>
            <person name="Gangashetty P."/>
            <person name="Hamidou F."/>
            <person name="Sanogo M.D."/>
            <person name="Zwaenepoel A."/>
            <person name="Wallace J."/>
            <person name="Van De Peer Y."/>
            <person name="Van Deynze A."/>
        </authorList>
    </citation>
    <scope>NUCLEOTIDE SEQUENCE</scope>
    <source>
        <tissue evidence="6">Leaves</tissue>
    </source>
</reference>
<dbReference type="PANTHER" id="PTHR23196">
    <property type="entry name" value="PAX TRANSCRIPTION ACTIVATION DOMAIN INTERACTING PROTEIN"/>
    <property type="match status" value="1"/>
</dbReference>
<evidence type="ECO:0000313" key="7">
    <source>
        <dbReference type="Proteomes" id="UP000636709"/>
    </source>
</evidence>
<dbReference type="PROSITE" id="PS51186">
    <property type="entry name" value="GNAT"/>
    <property type="match status" value="1"/>
</dbReference>
<evidence type="ECO:0000259" key="4">
    <source>
        <dbReference type="PROSITE" id="PS50172"/>
    </source>
</evidence>
<feature type="domain" description="BRCT" evidence="4">
    <location>
        <begin position="419"/>
        <end position="499"/>
    </location>
</feature>
<evidence type="ECO:0000256" key="3">
    <source>
        <dbReference type="ARBA" id="ARBA00023242"/>
    </source>
</evidence>
<dbReference type="PANTHER" id="PTHR23196:SF8">
    <property type="entry name" value="N-ACETYLTRANSFERASE"/>
    <property type="match status" value="1"/>
</dbReference>
<name>A0A835EWC0_9POAL</name>